<evidence type="ECO:0000313" key="2">
    <source>
        <dbReference type="Proteomes" id="UP000709466"/>
    </source>
</evidence>
<reference evidence="1 2" key="1">
    <citation type="submission" date="2020-03" db="EMBL/GenBank/DDBJ databases">
        <title>Bacterial isolates of synthetic phycosphere.</title>
        <authorList>
            <person name="Fu H."/>
            <person name="Moran M.A."/>
        </authorList>
    </citation>
    <scope>NUCLEOTIDE SEQUENCE [LARGE SCALE GENOMIC DNA]</scope>
    <source>
        <strain evidence="1 2">HF1</strain>
    </source>
</reference>
<evidence type="ECO:0000313" key="1">
    <source>
        <dbReference type="EMBL" id="NIY73164.1"/>
    </source>
</evidence>
<gene>
    <name evidence="1" type="ORF">HCZ30_12080</name>
</gene>
<keyword evidence="2" id="KW-1185">Reference proteome</keyword>
<comment type="caution">
    <text evidence="1">The sequence shown here is derived from an EMBL/GenBank/DDBJ whole genome shotgun (WGS) entry which is preliminary data.</text>
</comment>
<name>A0ABX0W1P7_9RHOB</name>
<protein>
    <submittedName>
        <fullName evidence="1">Orotidine 5'-phosphate decarboxylase</fullName>
    </submittedName>
</protein>
<accession>A0ABX0W1P7</accession>
<sequence>MQQIQLHNISYNDAIGAFEARVDVTRPMGTFRYPCRLAAPRNTEDEQVRFGLATQALRMSDSPIPMDSTEILM</sequence>
<dbReference type="RefSeq" id="WP_167638555.1">
    <property type="nucleotide sequence ID" value="NZ_JAATOP010000008.1"/>
</dbReference>
<dbReference type="Proteomes" id="UP000709466">
    <property type="component" value="Unassembled WGS sequence"/>
</dbReference>
<proteinExistence type="predicted"/>
<dbReference type="EMBL" id="JAATOP010000008">
    <property type="protein sequence ID" value="NIY73164.1"/>
    <property type="molecule type" value="Genomic_DNA"/>
</dbReference>
<organism evidence="1 2">
    <name type="scientific">Marivivens donghaensis</name>
    <dbReference type="NCBI Taxonomy" id="1699413"/>
    <lineage>
        <taxon>Bacteria</taxon>
        <taxon>Pseudomonadati</taxon>
        <taxon>Pseudomonadota</taxon>
        <taxon>Alphaproteobacteria</taxon>
        <taxon>Rhodobacterales</taxon>
        <taxon>Paracoccaceae</taxon>
        <taxon>Marivivens group</taxon>
        <taxon>Marivivens</taxon>
    </lineage>
</organism>